<dbReference type="Proteomes" id="UP001500908">
    <property type="component" value="Unassembled WGS sequence"/>
</dbReference>
<evidence type="ECO:0000313" key="3">
    <source>
        <dbReference type="Proteomes" id="UP001500908"/>
    </source>
</evidence>
<keyword evidence="3" id="KW-1185">Reference proteome</keyword>
<dbReference type="EMBL" id="BAABDD010000028">
    <property type="protein sequence ID" value="GAA3759082.1"/>
    <property type="molecule type" value="Genomic_DNA"/>
</dbReference>
<evidence type="ECO:0000256" key="1">
    <source>
        <dbReference type="SAM" id="MobiDB-lite"/>
    </source>
</evidence>
<feature type="compositionally biased region" description="Basic and acidic residues" evidence="1">
    <location>
        <begin position="97"/>
        <end position="118"/>
    </location>
</feature>
<gene>
    <name evidence="2" type="ORF">GCM10022402_41310</name>
</gene>
<evidence type="ECO:0000313" key="2">
    <source>
        <dbReference type="EMBL" id="GAA3759082.1"/>
    </source>
</evidence>
<accession>A0ABP7GB38</accession>
<reference evidence="3" key="1">
    <citation type="journal article" date="2019" name="Int. J. Syst. Evol. Microbiol.">
        <title>The Global Catalogue of Microorganisms (GCM) 10K type strain sequencing project: providing services to taxonomists for standard genome sequencing and annotation.</title>
        <authorList>
            <consortium name="The Broad Institute Genomics Platform"/>
            <consortium name="The Broad Institute Genome Sequencing Center for Infectious Disease"/>
            <person name="Wu L."/>
            <person name="Ma J."/>
        </authorList>
    </citation>
    <scope>NUCLEOTIDE SEQUENCE [LARGE SCALE GENOMIC DNA]</scope>
    <source>
        <strain evidence="3">JCM 17137</strain>
    </source>
</reference>
<protein>
    <submittedName>
        <fullName evidence="2">Uncharacterized protein</fullName>
    </submittedName>
</protein>
<feature type="compositionally biased region" description="Low complexity" evidence="1">
    <location>
        <begin position="119"/>
        <end position="130"/>
    </location>
</feature>
<feature type="region of interest" description="Disordered" evidence="1">
    <location>
        <begin position="19"/>
        <end position="130"/>
    </location>
</feature>
<organism evidence="2 3">
    <name type="scientific">Salinactinospora qingdaonensis</name>
    <dbReference type="NCBI Taxonomy" id="702744"/>
    <lineage>
        <taxon>Bacteria</taxon>
        <taxon>Bacillati</taxon>
        <taxon>Actinomycetota</taxon>
        <taxon>Actinomycetes</taxon>
        <taxon>Streptosporangiales</taxon>
        <taxon>Nocardiopsidaceae</taxon>
        <taxon>Salinactinospora</taxon>
    </lineage>
</organism>
<name>A0ABP7GB38_9ACTN</name>
<comment type="caution">
    <text evidence="2">The sequence shown here is derived from an EMBL/GenBank/DDBJ whole genome shotgun (WGS) entry which is preliminary data.</text>
</comment>
<proteinExistence type="predicted"/>
<sequence length="130" mass="14656">MRNPIARFRAWMLRFLPPPPGATLRLGDAPEQLHSSPHGRTVGAETGGKVSWRLPSGRRPSAAWSTPAEESHVPLQRPRRARRRETVPSYVRPYVLAHERRVREQEADERARRQERSRASLPALAGSGAL</sequence>